<dbReference type="InterPro" id="IPR007000">
    <property type="entry name" value="PLipase_B-like"/>
</dbReference>
<keyword evidence="3 7" id="KW-0378">Hydrolase</keyword>
<keyword evidence="9" id="KW-1185">Reference proteome</keyword>
<reference evidence="8 9" key="2">
    <citation type="submission" date="2018-11" db="EMBL/GenBank/DDBJ databases">
        <authorList>
            <consortium name="Pathogen Informatics"/>
        </authorList>
    </citation>
    <scope>NUCLEOTIDE SEQUENCE [LARGE SCALE GENOMIC DNA]</scope>
</reference>
<keyword evidence="2" id="KW-0732">Signal</keyword>
<dbReference type="InterPro" id="IPR043041">
    <property type="entry name" value="PLipase_B-like_dom2"/>
</dbReference>
<dbReference type="GO" id="GO:0005576">
    <property type="term" value="C:extracellular region"/>
    <property type="evidence" value="ECO:0007669"/>
    <property type="project" value="TreeGrafter"/>
</dbReference>
<protein>
    <recommendedName>
        <fullName evidence="7">Phospholipase B-like</fullName>
        <ecNumber evidence="7">3.1.1.-</ecNumber>
    </recommendedName>
</protein>
<dbReference type="EC" id="3.1.1.-" evidence="7"/>
<comment type="function">
    <text evidence="7">Putative phospholipase.</text>
</comment>
<keyword evidence="5 7" id="KW-0443">Lipid metabolism</keyword>
<keyword evidence="6" id="KW-0325">Glycoprotein</keyword>
<keyword evidence="4 7" id="KW-0442">Lipid degradation</keyword>
<dbReference type="EMBL" id="UYRR01024402">
    <property type="protein sequence ID" value="VDK33788.1"/>
    <property type="molecule type" value="Genomic_DNA"/>
</dbReference>
<proteinExistence type="inferred from homology"/>
<evidence type="ECO:0000313" key="8">
    <source>
        <dbReference type="EMBL" id="VDK33788.1"/>
    </source>
</evidence>
<evidence type="ECO:0000313" key="10">
    <source>
        <dbReference type="WBParaSite" id="ASIM_0000897101-mRNA-1"/>
    </source>
</evidence>
<dbReference type="OrthoDB" id="443524at2759"/>
<dbReference type="GO" id="GO:0009395">
    <property type="term" value="P:phospholipid catabolic process"/>
    <property type="evidence" value="ECO:0007669"/>
    <property type="project" value="TreeGrafter"/>
</dbReference>
<name>A0A0M3JMT2_ANISI</name>
<dbReference type="Gene3D" id="1.10.439.20">
    <property type="entry name" value="Phospholipase B-like, domain 2"/>
    <property type="match status" value="1"/>
</dbReference>
<evidence type="ECO:0000256" key="2">
    <source>
        <dbReference type="ARBA" id="ARBA00022729"/>
    </source>
</evidence>
<accession>A0A0M3JMT2</accession>
<gene>
    <name evidence="8" type="ORF">ASIM_LOCUS8708</name>
</gene>
<reference evidence="10" key="1">
    <citation type="submission" date="2017-02" db="UniProtKB">
        <authorList>
            <consortium name="WormBaseParasite"/>
        </authorList>
    </citation>
    <scope>IDENTIFICATION</scope>
</reference>
<evidence type="ECO:0000256" key="5">
    <source>
        <dbReference type="ARBA" id="ARBA00023098"/>
    </source>
</evidence>
<evidence type="ECO:0000256" key="3">
    <source>
        <dbReference type="ARBA" id="ARBA00022801"/>
    </source>
</evidence>
<dbReference type="PANTHER" id="PTHR12370:SF7">
    <property type="entry name" value="PHOSPHOLIPASE B-LIKE 2-RELATED"/>
    <property type="match status" value="1"/>
</dbReference>
<sequence>MISYHIHNVIEDYCKNYSQYCERLNAFVKENMNWIKNELANKTSDDIYWAQVNRTLYQITGIYHGYDGKTPLNATISYDMHPIL</sequence>
<comment type="similarity">
    <text evidence="1 7">Belongs to the phospholipase B-like family.</text>
</comment>
<dbReference type="PANTHER" id="PTHR12370">
    <property type="entry name" value="PHOSPHOLIPASE B-RELATED"/>
    <property type="match status" value="1"/>
</dbReference>
<dbReference type="AlphaFoldDB" id="A0A0M3JMT2"/>
<dbReference type="WBParaSite" id="ASIM_0000897101-mRNA-1">
    <property type="protein sequence ID" value="ASIM_0000897101-mRNA-1"/>
    <property type="gene ID" value="ASIM_0000897101"/>
</dbReference>
<evidence type="ECO:0000256" key="4">
    <source>
        <dbReference type="ARBA" id="ARBA00022963"/>
    </source>
</evidence>
<organism evidence="10">
    <name type="scientific">Anisakis simplex</name>
    <name type="common">Herring worm</name>
    <dbReference type="NCBI Taxonomy" id="6269"/>
    <lineage>
        <taxon>Eukaryota</taxon>
        <taxon>Metazoa</taxon>
        <taxon>Ecdysozoa</taxon>
        <taxon>Nematoda</taxon>
        <taxon>Chromadorea</taxon>
        <taxon>Rhabditida</taxon>
        <taxon>Spirurina</taxon>
        <taxon>Ascaridomorpha</taxon>
        <taxon>Ascaridoidea</taxon>
        <taxon>Anisakidae</taxon>
        <taxon>Anisakis</taxon>
        <taxon>Anisakis simplex complex</taxon>
    </lineage>
</organism>
<evidence type="ECO:0000256" key="6">
    <source>
        <dbReference type="ARBA" id="ARBA00023180"/>
    </source>
</evidence>
<dbReference type="Proteomes" id="UP000267096">
    <property type="component" value="Unassembled WGS sequence"/>
</dbReference>
<dbReference type="Pfam" id="PF04916">
    <property type="entry name" value="Phospholip_B"/>
    <property type="match status" value="1"/>
</dbReference>
<evidence type="ECO:0000256" key="7">
    <source>
        <dbReference type="RuleBase" id="RU364138"/>
    </source>
</evidence>
<dbReference type="GO" id="GO:0004620">
    <property type="term" value="F:phospholipase activity"/>
    <property type="evidence" value="ECO:0007669"/>
    <property type="project" value="InterPro"/>
</dbReference>
<evidence type="ECO:0000313" key="9">
    <source>
        <dbReference type="Proteomes" id="UP000267096"/>
    </source>
</evidence>
<evidence type="ECO:0000256" key="1">
    <source>
        <dbReference type="ARBA" id="ARBA00007835"/>
    </source>
</evidence>